<evidence type="ECO:0000313" key="3">
    <source>
        <dbReference type="Proteomes" id="UP001165685"/>
    </source>
</evidence>
<name>A0ABT4TLC8_9ACTN</name>
<evidence type="ECO:0000256" key="1">
    <source>
        <dbReference type="SAM" id="MobiDB-lite"/>
    </source>
</evidence>
<evidence type="ECO:0000313" key="2">
    <source>
        <dbReference type="EMBL" id="MDA2805176.1"/>
    </source>
</evidence>
<protein>
    <submittedName>
        <fullName evidence="2">Uncharacterized protein</fullName>
    </submittedName>
</protein>
<feature type="region of interest" description="Disordered" evidence="1">
    <location>
        <begin position="1"/>
        <end position="35"/>
    </location>
</feature>
<reference evidence="2" key="1">
    <citation type="submission" date="2023-01" db="EMBL/GenBank/DDBJ databases">
        <title>Draft genome sequence of Nocardiopsis sp. LSu2-4 isolated from halophytes.</title>
        <authorList>
            <person name="Duangmal K."/>
            <person name="Chantavorakit T."/>
        </authorList>
    </citation>
    <scope>NUCLEOTIDE SEQUENCE</scope>
    <source>
        <strain evidence="2">LSu2-4</strain>
    </source>
</reference>
<dbReference type="RefSeq" id="WP_270677822.1">
    <property type="nucleotide sequence ID" value="NZ_JAQFWP010000017.1"/>
</dbReference>
<accession>A0ABT4TLC8</accession>
<dbReference type="EMBL" id="JAQFWP010000017">
    <property type="protein sequence ID" value="MDA2805176.1"/>
    <property type="molecule type" value="Genomic_DNA"/>
</dbReference>
<comment type="caution">
    <text evidence="2">The sequence shown here is derived from an EMBL/GenBank/DDBJ whole genome shotgun (WGS) entry which is preliminary data.</text>
</comment>
<organism evidence="2 3">
    <name type="scientific">Nocardiopsis suaedae</name>
    <dbReference type="NCBI Taxonomy" id="3018444"/>
    <lineage>
        <taxon>Bacteria</taxon>
        <taxon>Bacillati</taxon>
        <taxon>Actinomycetota</taxon>
        <taxon>Actinomycetes</taxon>
        <taxon>Streptosporangiales</taxon>
        <taxon>Nocardiopsidaceae</taxon>
        <taxon>Nocardiopsis</taxon>
    </lineage>
</organism>
<dbReference type="Proteomes" id="UP001165685">
    <property type="component" value="Unassembled WGS sequence"/>
</dbReference>
<gene>
    <name evidence="2" type="ORF">O4U47_11710</name>
</gene>
<proteinExistence type="predicted"/>
<sequence length="87" mass="9313">MDTAAPGEHPGGEGPAEDGHPIEPEPPWPKSPTGVRIRCNRCAEPRLFADRHAEQPDGHGPGPHCAACGRRIVYRCTACGAPWRPLS</sequence>
<keyword evidence="3" id="KW-1185">Reference proteome</keyword>